<dbReference type="GO" id="GO:0003824">
    <property type="term" value="F:catalytic activity"/>
    <property type="evidence" value="ECO:0007669"/>
    <property type="project" value="InterPro"/>
</dbReference>
<accession>A0A964BTG8</accession>
<dbReference type="PANTHER" id="PTHR34847:SF1">
    <property type="entry name" value="NODULATION PROTEIN U"/>
    <property type="match status" value="1"/>
</dbReference>
<dbReference type="Pfam" id="PF02543">
    <property type="entry name" value="Carbam_trans_N"/>
    <property type="match status" value="1"/>
</dbReference>
<organism evidence="4 5">
    <name type="scientific">Waterburya agarophytonicola KI4</name>
    <dbReference type="NCBI Taxonomy" id="2874699"/>
    <lineage>
        <taxon>Bacteria</taxon>
        <taxon>Bacillati</taxon>
        <taxon>Cyanobacteriota</taxon>
        <taxon>Cyanophyceae</taxon>
        <taxon>Pleurocapsales</taxon>
        <taxon>Hyellaceae</taxon>
        <taxon>Waterburya</taxon>
        <taxon>Waterburya agarophytonicola</taxon>
    </lineage>
</organism>
<comment type="caution">
    <text evidence="4">The sequence shown here is derived from an EMBL/GenBank/DDBJ whole genome shotgun (WGS) entry which is preliminary data.</text>
</comment>
<feature type="domain" description="Carbamoyltransferase" evidence="2">
    <location>
        <begin position="95"/>
        <end position="313"/>
    </location>
</feature>
<keyword evidence="5" id="KW-1185">Reference proteome</keyword>
<dbReference type="AlphaFoldDB" id="A0A964BTG8"/>
<dbReference type="InterPro" id="IPR003696">
    <property type="entry name" value="Carbtransf_dom"/>
</dbReference>
<comment type="similarity">
    <text evidence="1">Belongs to the NodU/CmcH family.</text>
</comment>
<gene>
    <name evidence="4" type="ORF">I4641_16290</name>
</gene>
<evidence type="ECO:0000259" key="3">
    <source>
        <dbReference type="Pfam" id="PF16861"/>
    </source>
</evidence>
<evidence type="ECO:0000313" key="5">
    <source>
        <dbReference type="Proteomes" id="UP000729733"/>
    </source>
</evidence>
<evidence type="ECO:0000259" key="2">
    <source>
        <dbReference type="Pfam" id="PF02543"/>
    </source>
</evidence>
<reference evidence="4" key="1">
    <citation type="journal article" date="2021" name="Antonie Van Leeuwenhoek">
        <title>Draft genome and description of Waterburya agarophytonicola gen. nov. sp. nov. (Pleurocapsales, Cyanobacteria): a seaweed symbiont.</title>
        <authorList>
            <person name="Bonthond G."/>
            <person name="Shalygin S."/>
            <person name="Bayer T."/>
            <person name="Weinberger F."/>
        </authorList>
    </citation>
    <scope>NUCLEOTIDE SEQUENCE</scope>
    <source>
        <strain evidence="4">KI4</strain>
    </source>
</reference>
<dbReference type="Proteomes" id="UP000729733">
    <property type="component" value="Unassembled WGS sequence"/>
</dbReference>
<dbReference type="InterPro" id="IPR031730">
    <property type="entry name" value="Carbam_trans_C"/>
</dbReference>
<feature type="domain" description="Carbamoyltransferase C-terminal" evidence="3">
    <location>
        <begin position="359"/>
        <end position="520"/>
    </location>
</feature>
<dbReference type="Pfam" id="PF16861">
    <property type="entry name" value="Carbam_trans_C"/>
    <property type="match status" value="1"/>
</dbReference>
<protein>
    <submittedName>
        <fullName evidence="4">Proline dehydrogenase</fullName>
    </submittedName>
</protein>
<evidence type="ECO:0000256" key="1">
    <source>
        <dbReference type="ARBA" id="ARBA00006129"/>
    </source>
</evidence>
<dbReference type="RefSeq" id="WP_229641634.1">
    <property type="nucleotide sequence ID" value="NZ_JADWDC010000046.1"/>
</dbReference>
<dbReference type="InterPro" id="IPR038152">
    <property type="entry name" value="Carbam_trans_C_sf"/>
</dbReference>
<dbReference type="CDD" id="cd24102">
    <property type="entry name" value="ASKHA_NBD_CmcH_N"/>
    <property type="match status" value="1"/>
</dbReference>
<dbReference type="EMBL" id="JADWDC010000046">
    <property type="protein sequence ID" value="MCC0178536.1"/>
    <property type="molecule type" value="Genomic_DNA"/>
</dbReference>
<dbReference type="Gene3D" id="3.30.420.40">
    <property type="match status" value="1"/>
</dbReference>
<evidence type="ECO:0000313" key="4">
    <source>
        <dbReference type="EMBL" id="MCC0178536.1"/>
    </source>
</evidence>
<name>A0A964BTG8_9CYAN</name>
<dbReference type="InterPro" id="IPR051338">
    <property type="entry name" value="NodU/CmcH_Carbamoyltrnsfr"/>
</dbReference>
<dbReference type="PANTHER" id="PTHR34847">
    <property type="entry name" value="NODULATION PROTEIN U"/>
    <property type="match status" value="1"/>
</dbReference>
<sequence length="524" mass="58855">MSQPLCSILALKPGHDGQITAIKNGSLLFSLEAEKDSFPRYESITPTTIVEAATLLNDLPDIVAIGGWVKGWHSVEKASHAGYYGLQKADCTTQKFFGKSIHLYTSTHERSHIYCAYGLSPFPQGQPVYCLVWEGNLGDFYLIDENVNITHLGRVLTDPGNKYAFLFRIADPTFPPIKSHFRFSDPGKLMALAAFSDRSLPTSEEKKVIDYLLARDGILLSTQKEDFQDSPFYNIGVTNNAFKQLAGKYSDAIFERFHLFAREHLTKNYPLIIAGGCGLNCEWNTKWENSGLFKEVFVPPCTNDTGSGIGTAIDAQHHFTGNAKIEWNVYAGQKFIDDDDGKEDDDFKVIPLDYSWIAAFIRDGGIIGWAQGLCEIGPRALGNRSILAAPFTQETQNRLNAIKQRENYRPIAPICLEEDASLYFDCHTPSPYMLFFHRVKTEALKAITHVDGSTRTQTVNEQQNPNLYCLLRAFKELTGYGVMCNTSLNFNGRGFINRTSDLKEYCKTHQLDGFVTKNNCYVKR</sequence>
<dbReference type="Gene3D" id="3.90.870.20">
    <property type="entry name" value="Carbamoyltransferase, C-terminal domain"/>
    <property type="match status" value="1"/>
</dbReference>
<proteinExistence type="inferred from homology"/>